<feature type="chain" id="PRO_5013410535" description="Outer membrane protein assembly factor BamB" evidence="5">
    <location>
        <begin position="24"/>
        <end position="388"/>
    </location>
</feature>
<evidence type="ECO:0000256" key="4">
    <source>
        <dbReference type="HAMAP-Rule" id="MF_00923"/>
    </source>
</evidence>
<accession>A0A1Y6L6J1</accession>
<keyword evidence="4" id="KW-0564">Palmitate</keyword>
<reference evidence="8" key="1">
    <citation type="submission" date="2017-06" db="EMBL/GenBank/DDBJ databases">
        <authorList>
            <person name="Rodrigo-Torres L."/>
            <person name="Arahal R. D."/>
            <person name="Lucena T."/>
        </authorList>
    </citation>
    <scope>NUCLEOTIDE SEQUENCE [LARGE SCALE GENOMIC DNA]</scope>
    <source>
        <strain evidence="8">type strain: CECT 9192</strain>
    </source>
</reference>
<evidence type="ECO:0000256" key="3">
    <source>
        <dbReference type="ARBA" id="ARBA00023237"/>
    </source>
</evidence>
<dbReference type="GO" id="GO:0051205">
    <property type="term" value="P:protein insertion into membrane"/>
    <property type="evidence" value="ECO:0007669"/>
    <property type="project" value="UniProtKB-UniRule"/>
</dbReference>
<dbReference type="AlphaFoldDB" id="A0A1Y6L6J1"/>
<comment type="subunit">
    <text evidence="4">Part of the Bam complex.</text>
</comment>
<name>A0A1Y6L6J1_9GAMM</name>
<dbReference type="InterPro" id="IPR002372">
    <property type="entry name" value="PQQ_rpt_dom"/>
</dbReference>
<feature type="domain" description="Pyrrolo-quinoline quinone repeat" evidence="6">
    <location>
        <begin position="76"/>
        <end position="312"/>
    </location>
</feature>
<dbReference type="HAMAP" id="MF_00923">
    <property type="entry name" value="OM_assembly_BamB"/>
    <property type="match status" value="1"/>
</dbReference>
<organism evidence="7 8">
    <name type="scientific">Photobacterium aquimaris</name>
    <dbReference type="NCBI Taxonomy" id="512643"/>
    <lineage>
        <taxon>Bacteria</taxon>
        <taxon>Pseudomonadati</taxon>
        <taxon>Pseudomonadota</taxon>
        <taxon>Gammaproteobacteria</taxon>
        <taxon>Vibrionales</taxon>
        <taxon>Vibrionaceae</taxon>
        <taxon>Photobacterium</taxon>
    </lineage>
</organism>
<evidence type="ECO:0000256" key="5">
    <source>
        <dbReference type="SAM" id="SignalP"/>
    </source>
</evidence>
<dbReference type="InterPro" id="IPR017687">
    <property type="entry name" value="BamB"/>
</dbReference>
<dbReference type="PANTHER" id="PTHR34512:SF30">
    <property type="entry name" value="OUTER MEMBRANE PROTEIN ASSEMBLY FACTOR BAMB"/>
    <property type="match status" value="1"/>
</dbReference>
<evidence type="ECO:0000313" key="8">
    <source>
        <dbReference type="Proteomes" id="UP000196485"/>
    </source>
</evidence>
<keyword evidence="8" id="KW-1185">Reference proteome</keyword>
<evidence type="ECO:0000256" key="2">
    <source>
        <dbReference type="ARBA" id="ARBA00023136"/>
    </source>
</evidence>
<dbReference type="GO" id="GO:0043165">
    <property type="term" value="P:Gram-negative-bacterium-type cell outer membrane assembly"/>
    <property type="evidence" value="ECO:0007669"/>
    <property type="project" value="UniProtKB-UniRule"/>
</dbReference>
<dbReference type="Gene3D" id="2.130.10.10">
    <property type="entry name" value="YVTN repeat-like/Quinoprotein amine dehydrogenase"/>
    <property type="match status" value="1"/>
</dbReference>
<dbReference type="SUPFAM" id="SSF50998">
    <property type="entry name" value="Quinoprotein alcohol dehydrogenase-like"/>
    <property type="match status" value="1"/>
</dbReference>
<dbReference type="Pfam" id="PF13360">
    <property type="entry name" value="PQQ_2"/>
    <property type="match status" value="1"/>
</dbReference>
<evidence type="ECO:0000313" key="7">
    <source>
        <dbReference type="EMBL" id="SMY18128.1"/>
    </source>
</evidence>
<keyword evidence="4" id="KW-0449">Lipoprotein</keyword>
<evidence type="ECO:0000259" key="6">
    <source>
        <dbReference type="Pfam" id="PF13360"/>
    </source>
</evidence>
<keyword evidence="1 4" id="KW-0732">Signal</keyword>
<evidence type="ECO:0000256" key="1">
    <source>
        <dbReference type="ARBA" id="ARBA00022729"/>
    </source>
</evidence>
<gene>
    <name evidence="4 7" type="primary">bamB</name>
    <name evidence="7" type="ORF">PAQU9191_03463</name>
</gene>
<dbReference type="InterPro" id="IPR018391">
    <property type="entry name" value="PQQ_b-propeller_rpt"/>
</dbReference>
<keyword evidence="2 4" id="KW-0472">Membrane</keyword>
<dbReference type="NCBIfam" id="TIGR03300">
    <property type="entry name" value="assembly_YfgL"/>
    <property type="match status" value="1"/>
</dbReference>
<comment type="similarity">
    <text evidence="4">Belongs to the BamB family.</text>
</comment>
<dbReference type="InterPro" id="IPR015943">
    <property type="entry name" value="WD40/YVTN_repeat-like_dom_sf"/>
</dbReference>
<dbReference type="SMART" id="SM00564">
    <property type="entry name" value="PQQ"/>
    <property type="match status" value="6"/>
</dbReference>
<feature type="signal peptide" evidence="5">
    <location>
        <begin position="1"/>
        <end position="23"/>
    </location>
</feature>
<dbReference type="Proteomes" id="UP000196485">
    <property type="component" value="Unassembled WGS sequence"/>
</dbReference>
<keyword evidence="3 4" id="KW-0998">Cell outer membrane</keyword>
<dbReference type="EMBL" id="FYAH01000012">
    <property type="protein sequence ID" value="SMY18128.1"/>
    <property type="molecule type" value="Genomic_DNA"/>
</dbReference>
<protein>
    <recommendedName>
        <fullName evidence="4">Outer membrane protein assembly factor BamB</fullName>
    </recommendedName>
</protein>
<proteinExistence type="inferred from homology"/>
<comment type="function">
    <text evidence="4">Part of the outer membrane protein assembly complex, which is involved in assembly and insertion of beta-barrel proteins into the outer membrane.</text>
</comment>
<dbReference type="PANTHER" id="PTHR34512">
    <property type="entry name" value="CELL SURFACE PROTEIN"/>
    <property type="match status" value="1"/>
</dbReference>
<dbReference type="InterPro" id="IPR011047">
    <property type="entry name" value="Quinoprotein_ADH-like_sf"/>
</dbReference>
<comment type="subcellular location">
    <subcellularLocation>
        <location evidence="4">Cell outer membrane</location>
        <topology evidence="4">Lipid-anchor</topology>
    </subcellularLocation>
</comment>
<dbReference type="GO" id="GO:0009279">
    <property type="term" value="C:cell outer membrane"/>
    <property type="evidence" value="ECO:0007669"/>
    <property type="project" value="UniProtKB-SubCell"/>
</dbReference>
<dbReference type="PROSITE" id="PS51257">
    <property type="entry name" value="PROKAR_LIPOPROTEIN"/>
    <property type="match status" value="1"/>
</dbReference>
<dbReference type="NCBIfam" id="NF008351">
    <property type="entry name" value="PRK11138.1"/>
    <property type="match status" value="1"/>
</dbReference>
<sequence>MMHKVLKRALAVAVAVSVLSGCASEVDSIHMAPLPKVDNTFTPKTDWSHSVGDGVSGYYSKLTPVVGQNKVFVADRNGLVEALNPSNGKVLWKNDLEKNTPVKISGGLVLADGKIFMGTENADVIALDAETGKEVWRAKVAGEVLSKPLVDSGIVVVHTSSGVLQALNADTGKNKWQISNEIPTLTLRGTSSPVAIAGGVFWGLSNGRLEGAILNNGQVLWQQTISTPKGSTEIDRLVDVDAAPVIAGDRLYAIGYNGSLVSIDLRSGQIAWKRNYSSATNFVVDGNELFLVTSKDHIVAVDARSGTELWQNKDLQYRQLSAPAVIDGYLVTGDAEGYLHWLDTQSGEFVSQESIDGSGIAVPPVALDNNGFIVVTRDGEINKMQISK</sequence>